<dbReference type="eggNOG" id="COG1136">
    <property type="taxonomic scope" value="Bacteria"/>
</dbReference>
<keyword evidence="2" id="KW-0547">Nucleotide-binding</keyword>
<dbReference type="AlphaFoldDB" id="A0A098QTL4"/>
<dbReference type="PANTHER" id="PTHR24220:SF689">
    <property type="entry name" value="LIPOPROTEIN-RELEASING SYSTEM ATP-BINDING PROTEIN LOLD"/>
    <property type="match status" value="1"/>
</dbReference>
<organism evidence="6 7">
    <name type="scientific">Spirochaeta lutea</name>
    <dbReference type="NCBI Taxonomy" id="1480694"/>
    <lineage>
        <taxon>Bacteria</taxon>
        <taxon>Pseudomonadati</taxon>
        <taxon>Spirochaetota</taxon>
        <taxon>Spirochaetia</taxon>
        <taxon>Spirochaetales</taxon>
        <taxon>Spirochaetaceae</taxon>
        <taxon>Spirochaeta</taxon>
    </lineage>
</organism>
<dbReference type="GO" id="GO:0098796">
    <property type="term" value="C:membrane protein complex"/>
    <property type="evidence" value="ECO:0007669"/>
    <property type="project" value="UniProtKB-ARBA"/>
</dbReference>
<keyword evidence="7" id="KW-1185">Reference proteome</keyword>
<proteinExistence type="inferred from homology"/>
<dbReference type="PANTHER" id="PTHR24220">
    <property type="entry name" value="IMPORT ATP-BINDING PROTEIN"/>
    <property type="match status" value="1"/>
</dbReference>
<feature type="domain" description="ABC transporter" evidence="5">
    <location>
        <begin position="9"/>
        <end position="226"/>
    </location>
</feature>
<dbReference type="STRING" id="1480694.DC28_14650"/>
<dbReference type="EMBL" id="JNUP01000072">
    <property type="protein sequence ID" value="KGE70738.1"/>
    <property type="molecule type" value="Genomic_DNA"/>
</dbReference>
<dbReference type="GO" id="GO:0005886">
    <property type="term" value="C:plasma membrane"/>
    <property type="evidence" value="ECO:0007669"/>
    <property type="project" value="TreeGrafter"/>
</dbReference>
<evidence type="ECO:0000256" key="3">
    <source>
        <dbReference type="ARBA" id="ARBA00022840"/>
    </source>
</evidence>
<dbReference type="Gene3D" id="3.40.50.300">
    <property type="entry name" value="P-loop containing nucleotide triphosphate hydrolases"/>
    <property type="match status" value="1"/>
</dbReference>
<sequence length="227" mass="24965">MESSTIDLIQVQKEYRNGSETLEVIREVSLSISPGIVVITGESGSGKSTLLNLLGGMDRPSRGRVMVAGVEVSRLSETELGPFRTSTVGFIFQFHHLLRDFTALENVMLPCYMARGDKRGALDRARELLERVGVAHRMNAFPGQMSGGERQRTAVARALVNNPQVVLADEPTGNLDEYHSREVEELLFSLARDLGKTLVLVTHNPKLAGFGDLHLELSKGVIRQEVP</sequence>
<dbReference type="PROSITE" id="PS50893">
    <property type="entry name" value="ABC_TRANSPORTER_2"/>
    <property type="match status" value="1"/>
</dbReference>
<gene>
    <name evidence="6" type="ORF">DC28_14650</name>
</gene>
<dbReference type="GO" id="GO:0005524">
    <property type="term" value="F:ATP binding"/>
    <property type="evidence" value="ECO:0007669"/>
    <property type="project" value="UniProtKB-KW"/>
</dbReference>
<name>A0A098QTL4_9SPIO</name>
<dbReference type="OrthoDB" id="9805538at2"/>
<keyword evidence="3" id="KW-0067">ATP-binding</keyword>
<dbReference type="GO" id="GO:0022857">
    <property type="term" value="F:transmembrane transporter activity"/>
    <property type="evidence" value="ECO:0007669"/>
    <property type="project" value="UniProtKB-ARBA"/>
</dbReference>
<dbReference type="SUPFAM" id="SSF52540">
    <property type="entry name" value="P-loop containing nucleoside triphosphate hydrolases"/>
    <property type="match status" value="1"/>
</dbReference>
<dbReference type="InterPro" id="IPR025662">
    <property type="entry name" value="Sigma_54_int_dom_ATP-bd_1"/>
</dbReference>
<dbReference type="InterPro" id="IPR017911">
    <property type="entry name" value="MacB-like_ATP-bd"/>
</dbReference>
<dbReference type="InterPro" id="IPR027417">
    <property type="entry name" value="P-loop_NTPase"/>
</dbReference>
<dbReference type="CDD" id="cd03255">
    <property type="entry name" value="ABC_MJ0796_LolCDE_FtsE"/>
    <property type="match status" value="1"/>
</dbReference>
<comment type="caution">
    <text evidence="6">The sequence shown here is derived from an EMBL/GenBank/DDBJ whole genome shotgun (WGS) entry which is preliminary data.</text>
</comment>
<dbReference type="Pfam" id="PF00005">
    <property type="entry name" value="ABC_tran"/>
    <property type="match status" value="1"/>
</dbReference>
<evidence type="ECO:0000313" key="6">
    <source>
        <dbReference type="EMBL" id="KGE70738.1"/>
    </source>
</evidence>
<dbReference type="Proteomes" id="UP000029692">
    <property type="component" value="Unassembled WGS sequence"/>
</dbReference>
<reference evidence="6 7" key="1">
    <citation type="submission" date="2014-05" db="EMBL/GenBank/DDBJ databases">
        <title>De novo Genome Sequence of Spirocheata sp.</title>
        <authorList>
            <person name="Shivani Y."/>
            <person name="Subhash Y."/>
            <person name="Tushar L."/>
            <person name="Sasikala C."/>
            <person name="Ramana C.V."/>
        </authorList>
    </citation>
    <scope>NUCLEOTIDE SEQUENCE [LARGE SCALE GENOMIC DNA]</scope>
    <source>
        <strain evidence="6 7">JC230</strain>
    </source>
</reference>
<dbReference type="PROSITE" id="PS00675">
    <property type="entry name" value="SIGMA54_INTERACT_1"/>
    <property type="match status" value="1"/>
</dbReference>
<dbReference type="SMART" id="SM00382">
    <property type="entry name" value="AAA"/>
    <property type="match status" value="1"/>
</dbReference>
<evidence type="ECO:0000256" key="2">
    <source>
        <dbReference type="ARBA" id="ARBA00022741"/>
    </source>
</evidence>
<protein>
    <recommendedName>
        <fullName evidence="5">ABC transporter domain-containing protein</fullName>
    </recommendedName>
</protein>
<evidence type="ECO:0000313" key="7">
    <source>
        <dbReference type="Proteomes" id="UP000029692"/>
    </source>
</evidence>
<dbReference type="InterPro" id="IPR003593">
    <property type="entry name" value="AAA+_ATPase"/>
</dbReference>
<keyword evidence="1" id="KW-0813">Transport</keyword>
<dbReference type="FunFam" id="3.40.50.300:FF:000032">
    <property type="entry name" value="Export ABC transporter ATP-binding protein"/>
    <property type="match status" value="1"/>
</dbReference>
<evidence type="ECO:0000256" key="4">
    <source>
        <dbReference type="ARBA" id="ARBA00038388"/>
    </source>
</evidence>
<dbReference type="InterPro" id="IPR015854">
    <property type="entry name" value="ABC_transpr_LolD-like"/>
</dbReference>
<dbReference type="InterPro" id="IPR003439">
    <property type="entry name" value="ABC_transporter-like_ATP-bd"/>
</dbReference>
<dbReference type="RefSeq" id="WP_037550152.1">
    <property type="nucleotide sequence ID" value="NZ_JNUP01000072.1"/>
</dbReference>
<evidence type="ECO:0000256" key="1">
    <source>
        <dbReference type="ARBA" id="ARBA00022448"/>
    </source>
</evidence>
<comment type="similarity">
    <text evidence="4">Belongs to the ABC transporter superfamily. Macrolide exporter (TC 3.A.1.122) family.</text>
</comment>
<dbReference type="GO" id="GO:0016887">
    <property type="term" value="F:ATP hydrolysis activity"/>
    <property type="evidence" value="ECO:0007669"/>
    <property type="project" value="InterPro"/>
</dbReference>
<accession>A0A098QTL4</accession>
<evidence type="ECO:0000259" key="5">
    <source>
        <dbReference type="PROSITE" id="PS50893"/>
    </source>
</evidence>